<dbReference type="Gene3D" id="3.10.110.10">
    <property type="entry name" value="Ubiquitin Conjugating Enzyme"/>
    <property type="match status" value="1"/>
</dbReference>
<dbReference type="SUPFAM" id="SSF54495">
    <property type="entry name" value="UBC-like"/>
    <property type="match status" value="1"/>
</dbReference>
<dbReference type="AlphaFoldDB" id="A0A835Z9K8"/>
<dbReference type="OrthoDB" id="7851174at2759"/>
<dbReference type="FunFam" id="3.10.110.10:FF:000060">
    <property type="entry name" value="Ubiquitin conjugating enzyme (UbcB)"/>
    <property type="match status" value="1"/>
</dbReference>
<evidence type="ECO:0000256" key="4">
    <source>
        <dbReference type="ARBA" id="ARBA00022786"/>
    </source>
</evidence>
<dbReference type="PROSITE" id="PS50127">
    <property type="entry name" value="UBC_2"/>
    <property type="match status" value="1"/>
</dbReference>
<keyword evidence="2" id="KW-0808">Transferase</keyword>
<name>A0A835Z9K8_9STRA</name>
<evidence type="ECO:0000256" key="3">
    <source>
        <dbReference type="ARBA" id="ARBA00022741"/>
    </source>
</evidence>
<sequence>MARRLTKELTELRKAPLDWCQCGPVDDNIMHWSAMMVGPDNSPYAGGVFQLDIEMSPEYPFKAPKVKFLTRIYHPNIRTEGGEICADILNDNWGPTLNLSHVLNTLRQMLLEPSAESPLEPDIARQLAEDKAQFLKTAAKYTADFAS</sequence>
<evidence type="ECO:0000259" key="6">
    <source>
        <dbReference type="PROSITE" id="PS50127"/>
    </source>
</evidence>
<evidence type="ECO:0000313" key="7">
    <source>
        <dbReference type="EMBL" id="KAG5188444.1"/>
    </source>
</evidence>
<dbReference type="Proteomes" id="UP000664859">
    <property type="component" value="Unassembled WGS sequence"/>
</dbReference>
<keyword evidence="3" id="KW-0547">Nucleotide-binding</keyword>
<keyword evidence="5" id="KW-0067">ATP-binding</keyword>
<dbReference type="EMBL" id="JAFCMP010000068">
    <property type="protein sequence ID" value="KAG5188444.1"/>
    <property type="molecule type" value="Genomic_DNA"/>
</dbReference>
<protein>
    <recommendedName>
        <fullName evidence="1">E2 ubiquitin-conjugating enzyme</fullName>
        <ecNumber evidence="1">2.3.2.23</ecNumber>
    </recommendedName>
</protein>
<dbReference type="GO" id="GO:0005524">
    <property type="term" value="F:ATP binding"/>
    <property type="evidence" value="ECO:0007669"/>
    <property type="project" value="UniProtKB-KW"/>
</dbReference>
<dbReference type="Pfam" id="PF00179">
    <property type="entry name" value="UQ_con"/>
    <property type="match status" value="1"/>
</dbReference>
<proteinExistence type="predicted"/>
<evidence type="ECO:0000256" key="1">
    <source>
        <dbReference type="ARBA" id="ARBA00012486"/>
    </source>
</evidence>
<keyword evidence="8" id="KW-1185">Reference proteome</keyword>
<reference evidence="7" key="1">
    <citation type="submission" date="2021-02" db="EMBL/GenBank/DDBJ databases">
        <title>First Annotated Genome of the Yellow-green Alga Tribonema minus.</title>
        <authorList>
            <person name="Mahan K.M."/>
        </authorList>
    </citation>
    <scope>NUCLEOTIDE SEQUENCE</scope>
    <source>
        <strain evidence="7">UTEX B ZZ1240</strain>
    </source>
</reference>
<gene>
    <name evidence="7" type="ORF">JKP88DRAFT_304141</name>
</gene>
<evidence type="ECO:0000256" key="5">
    <source>
        <dbReference type="ARBA" id="ARBA00022840"/>
    </source>
</evidence>
<accession>A0A835Z9K8</accession>
<dbReference type="InterPro" id="IPR000608">
    <property type="entry name" value="UBC"/>
</dbReference>
<comment type="caution">
    <text evidence="7">The sequence shown here is derived from an EMBL/GenBank/DDBJ whole genome shotgun (WGS) entry which is preliminary data.</text>
</comment>
<dbReference type="SMART" id="SM00212">
    <property type="entry name" value="UBCc"/>
    <property type="match status" value="1"/>
</dbReference>
<dbReference type="PANTHER" id="PTHR24068">
    <property type="entry name" value="UBIQUITIN-CONJUGATING ENZYME E2"/>
    <property type="match status" value="1"/>
</dbReference>
<dbReference type="EC" id="2.3.2.23" evidence="1"/>
<evidence type="ECO:0000313" key="8">
    <source>
        <dbReference type="Proteomes" id="UP000664859"/>
    </source>
</evidence>
<dbReference type="GO" id="GO:0061631">
    <property type="term" value="F:ubiquitin conjugating enzyme activity"/>
    <property type="evidence" value="ECO:0007669"/>
    <property type="project" value="UniProtKB-EC"/>
</dbReference>
<evidence type="ECO:0000256" key="2">
    <source>
        <dbReference type="ARBA" id="ARBA00022679"/>
    </source>
</evidence>
<keyword evidence="4" id="KW-0833">Ubl conjugation pathway</keyword>
<feature type="domain" description="UBC core" evidence="6">
    <location>
        <begin position="1"/>
        <end position="147"/>
    </location>
</feature>
<dbReference type="InterPro" id="IPR016135">
    <property type="entry name" value="UBQ-conjugating_enzyme/RWD"/>
</dbReference>
<organism evidence="7 8">
    <name type="scientific">Tribonema minus</name>
    <dbReference type="NCBI Taxonomy" id="303371"/>
    <lineage>
        <taxon>Eukaryota</taxon>
        <taxon>Sar</taxon>
        <taxon>Stramenopiles</taxon>
        <taxon>Ochrophyta</taxon>
        <taxon>PX clade</taxon>
        <taxon>Xanthophyceae</taxon>
        <taxon>Tribonematales</taxon>
        <taxon>Tribonemataceae</taxon>
        <taxon>Tribonema</taxon>
    </lineage>
</organism>